<keyword evidence="2" id="KW-1185">Reference proteome</keyword>
<evidence type="ECO:0000313" key="2">
    <source>
        <dbReference type="Proteomes" id="UP000001172"/>
    </source>
</evidence>
<dbReference type="Proteomes" id="UP000001172">
    <property type="component" value="Chromosome"/>
</dbReference>
<organism evidence="1 2">
    <name type="scientific">Geobacillus kaustophilus (strain HTA426)</name>
    <dbReference type="NCBI Taxonomy" id="235909"/>
    <lineage>
        <taxon>Bacteria</taxon>
        <taxon>Bacillati</taxon>
        <taxon>Bacillota</taxon>
        <taxon>Bacilli</taxon>
        <taxon>Bacillales</taxon>
        <taxon>Anoxybacillaceae</taxon>
        <taxon>Geobacillus</taxon>
        <taxon>Geobacillus thermoleovorans group</taxon>
    </lineage>
</organism>
<dbReference type="KEGG" id="gka:GK1022"/>
<dbReference type="STRING" id="235909.GK1022"/>
<dbReference type="EMBL" id="BA000043">
    <property type="protein sequence ID" value="BAD75307.1"/>
    <property type="molecule type" value="Genomic_DNA"/>
</dbReference>
<dbReference type="AlphaFoldDB" id="Q5L173"/>
<sequence length="83" mass="9544">MYRVQSKNKREMNVGRRLLKIANVPPPCSHDLFSIHTMIISEIFSASSSILVGDSAKINSENVYTVILLYVWGYWQLNEDFHA</sequence>
<name>Q5L173_GEOKA</name>
<evidence type="ECO:0000313" key="1">
    <source>
        <dbReference type="EMBL" id="BAD75307.1"/>
    </source>
</evidence>
<accession>Q5L173</accession>
<gene>
    <name evidence="1" type="ordered locus">GK1022</name>
</gene>
<proteinExistence type="predicted"/>
<reference evidence="1 2" key="1">
    <citation type="journal article" date="2004" name="Nucleic Acids Res.">
        <title>Thermoadaptation trait revealed by the genome sequence of thermophilic Geobacillus kaustophilus.</title>
        <authorList>
            <person name="Takami H."/>
            <person name="Takaki Y."/>
            <person name="Chee G.J."/>
            <person name="Nishi S."/>
            <person name="Shimamura S."/>
            <person name="Suzuki H."/>
            <person name="Matsui S."/>
            <person name="Uchiyama I."/>
        </authorList>
    </citation>
    <scope>NUCLEOTIDE SEQUENCE [LARGE SCALE GENOMIC DNA]</scope>
    <source>
        <strain evidence="1 2">HTA426</strain>
    </source>
</reference>
<dbReference type="HOGENOM" id="CLU_2537765_0_0_9"/>
<protein>
    <submittedName>
        <fullName evidence="1">Uncharacterized protein</fullName>
    </submittedName>
</protein>